<keyword evidence="4" id="KW-1133">Transmembrane helix</keyword>
<reference evidence="6" key="1">
    <citation type="submission" date="2021-01" db="EMBL/GenBank/DDBJ databases">
        <authorList>
            <person name="Li R."/>
            <person name="Bekaert M."/>
        </authorList>
    </citation>
    <scope>NUCLEOTIDE SEQUENCE</scope>
    <source>
        <strain evidence="6">Farmed</strain>
    </source>
</reference>
<dbReference type="InterPro" id="IPR050216">
    <property type="entry name" value="LRR_domain-containing"/>
</dbReference>
<dbReference type="InterPro" id="IPR001932">
    <property type="entry name" value="PPM-type_phosphatase-like_dom"/>
</dbReference>
<dbReference type="OrthoDB" id="1394818at2759"/>
<keyword evidence="1" id="KW-0433">Leucine-rich repeat</keyword>
<sequence>MPPSRAIRMRSKAYLTRSIFLGLRTVRGPGLLFLSTKCVNPTNNLTELPSWLAECFFMAKLDVSHNQLTQLPSLIFTTSKKLQELRANHNLLKELPNSVGNVVLEILQLQHNNLCSLPPTKSLSIYLSIYLSIIISLYLSLYIYFFLSLYLSIIISLNLSFSLSIYLSIDLSISVYLSLFLSLSLYHYLFISIYLSLSLSLTIYLSIYLYPSIYLSFYFLVISCFPRLKKLHLAENIIEEIPESCIAKLEALQELNISSNCLTHLPPSLCNHPKLQVLRANSNMIYNLPDFKGAPELKVLEVGFNCLYDLSVTHLMDSQVSLLDISGNPNLFVDAAELEGLKHKKRVCMIDMRGQNRSLSQQDTQDKQMPWQSGFSQTSGMRNKLCVAILNKTKFNRTGEDALFGIFDGGKSDEVALLLADIMEETVLEELNCPLTPSGGTSYMKYTMLSAHRKLKSTGQKIGASAAVCHLRKLPDGRDGSTKYWITVSNVGMVQVVLSRNGQAIPLTHCFSVNTDRSECIRIQKSHGIITEDGRVNGITECTRLLGSGYLFPQLIPKPHVKSVMLQPDDQFIIIANHELWKYVNAEEAVKHIITIHDPVMSAKALQDLAQGYGASENLSIMVINLAPTQAPHIHALPSTLLRFPQFGNDALGAMASKILHDKVFRGKGIDGSPLTPSSLRSIVETNEDEETPTNSRQDLRLQEVDDDIYRECGSVELPPAFKLRPLPTTKSRYQKKGEIHEWDELLQQRLAEEVKNKELDKELQSMIGDANNQQGNSFDSEANALETDSNWSTLEQRVLLASAEANNQQDAVTLANAQAGVVPSETSTESPDEDRLYDIPVGIDRDAILFYKMQMARINSGKTGSLNSVQSDPMYASLEEIAPKRVPSHSIEVLVRAIPNLSRAASSVEKRPSIPVAPPLPPLLPPPLPPPPPTPPPPIPELSDFVPTDNSRERKQSGPDFLKAMTLRGDSEIVYTLVDKSPVSDDIPPEANLAVPYITLPQSWTNQPPLTPTPTAQGSSTNKEGGTKTPSQQSIIISYL</sequence>
<dbReference type="InterPro" id="IPR036457">
    <property type="entry name" value="PPM-type-like_dom_sf"/>
</dbReference>
<keyword evidence="6" id="KW-0378">Hydrolase</keyword>
<comment type="caution">
    <text evidence="6">The sequence shown here is derived from an EMBL/GenBank/DDBJ whole genome shotgun (WGS) entry which is preliminary data.</text>
</comment>
<feature type="region of interest" description="Disordered" evidence="3">
    <location>
        <begin position="907"/>
        <end position="962"/>
    </location>
</feature>
<dbReference type="SMART" id="SM00332">
    <property type="entry name" value="PP2Cc"/>
    <property type="match status" value="1"/>
</dbReference>
<dbReference type="PANTHER" id="PTHR48051">
    <property type="match status" value="1"/>
</dbReference>
<dbReference type="Gene3D" id="3.60.40.10">
    <property type="entry name" value="PPM-type phosphatase domain"/>
    <property type="match status" value="1"/>
</dbReference>
<dbReference type="Pfam" id="PF00481">
    <property type="entry name" value="PP2C"/>
    <property type="match status" value="1"/>
</dbReference>
<evidence type="ECO:0000259" key="5">
    <source>
        <dbReference type="PROSITE" id="PS51746"/>
    </source>
</evidence>
<dbReference type="SMART" id="SM00369">
    <property type="entry name" value="LRR_TYP"/>
    <property type="match status" value="4"/>
</dbReference>
<dbReference type="EMBL" id="CAHIKZ030002205">
    <property type="protein sequence ID" value="CAE1282795.1"/>
    <property type="molecule type" value="Genomic_DNA"/>
</dbReference>
<dbReference type="Pfam" id="PF13855">
    <property type="entry name" value="LRR_8"/>
    <property type="match status" value="1"/>
</dbReference>
<dbReference type="Proteomes" id="UP000597762">
    <property type="component" value="Unassembled WGS sequence"/>
</dbReference>
<name>A0A812CXV1_ACAPH</name>
<dbReference type="GO" id="GO:0004722">
    <property type="term" value="F:protein serine/threonine phosphatase activity"/>
    <property type="evidence" value="ECO:0007669"/>
    <property type="project" value="UniProtKB-EC"/>
</dbReference>
<evidence type="ECO:0000256" key="2">
    <source>
        <dbReference type="ARBA" id="ARBA00022737"/>
    </source>
</evidence>
<dbReference type="InterPro" id="IPR001611">
    <property type="entry name" value="Leu-rich_rpt"/>
</dbReference>
<feature type="transmembrane region" description="Helical" evidence="4">
    <location>
        <begin position="203"/>
        <end position="225"/>
    </location>
</feature>
<dbReference type="EC" id="3.1.3.16" evidence="6"/>
<dbReference type="CDD" id="cd00143">
    <property type="entry name" value="PP2Cc"/>
    <property type="match status" value="1"/>
</dbReference>
<keyword evidence="2" id="KW-0677">Repeat</keyword>
<dbReference type="SUPFAM" id="SSF52058">
    <property type="entry name" value="L domain-like"/>
    <property type="match status" value="1"/>
</dbReference>
<accession>A0A812CXV1</accession>
<dbReference type="SMART" id="SM00364">
    <property type="entry name" value="LRR_BAC"/>
    <property type="match status" value="6"/>
</dbReference>
<keyword evidence="7" id="KW-1185">Reference proteome</keyword>
<dbReference type="PANTHER" id="PTHR48051:SF1">
    <property type="entry name" value="RAS SUPPRESSOR PROTEIN 1"/>
    <property type="match status" value="1"/>
</dbReference>
<dbReference type="InterPro" id="IPR032675">
    <property type="entry name" value="LRR_dom_sf"/>
</dbReference>
<dbReference type="GO" id="GO:0005737">
    <property type="term" value="C:cytoplasm"/>
    <property type="evidence" value="ECO:0007669"/>
    <property type="project" value="TreeGrafter"/>
</dbReference>
<feature type="compositionally biased region" description="Pro residues" evidence="3">
    <location>
        <begin position="916"/>
        <end position="941"/>
    </location>
</feature>
<dbReference type="InterPro" id="IPR003591">
    <property type="entry name" value="Leu-rich_rpt_typical-subtyp"/>
</dbReference>
<evidence type="ECO:0000313" key="6">
    <source>
        <dbReference type="EMBL" id="CAE1282795.1"/>
    </source>
</evidence>
<feature type="transmembrane region" description="Helical" evidence="4">
    <location>
        <begin position="149"/>
        <end position="169"/>
    </location>
</feature>
<feature type="region of interest" description="Disordered" evidence="3">
    <location>
        <begin position="1003"/>
        <end position="1041"/>
    </location>
</feature>
<dbReference type="SUPFAM" id="SSF81606">
    <property type="entry name" value="PP2C-like"/>
    <property type="match status" value="1"/>
</dbReference>
<keyword evidence="4" id="KW-0812">Transmembrane</keyword>
<evidence type="ECO:0000313" key="7">
    <source>
        <dbReference type="Proteomes" id="UP000597762"/>
    </source>
</evidence>
<evidence type="ECO:0000256" key="4">
    <source>
        <dbReference type="SAM" id="Phobius"/>
    </source>
</evidence>
<feature type="domain" description="PPM-type phosphatase" evidence="5">
    <location>
        <begin position="372"/>
        <end position="626"/>
    </location>
</feature>
<protein>
    <submittedName>
        <fullName evidence="6">PHLPP</fullName>
        <ecNumber evidence="6">3.1.3.16</ecNumber>
    </submittedName>
</protein>
<dbReference type="Gene3D" id="3.80.10.10">
    <property type="entry name" value="Ribonuclease Inhibitor"/>
    <property type="match status" value="2"/>
</dbReference>
<feature type="transmembrane region" description="Helical" evidence="4">
    <location>
        <begin position="176"/>
        <end position="197"/>
    </location>
</feature>
<evidence type="ECO:0000256" key="1">
    <source>
        <dbReference type="ARBA" id="ARBA00022614"/>
    </source>
</evidence>
<proteinExistence type="predicted"/>
<dbReference type="PROSITE" id="PS51450">
    <property type="entry name" value="LRR"/>
    <property type="match status" value="2"/>
</dbReference>
<feature type="transmembrane region" description="Helical" evidence="4">
    <location>
        <begin position="123"/>
        <end position="143"/>
    </location>
</feature>
<dbReference type="PROSITE" id="PS51746">
    <property type="entry name" value="PPM_2"/>
    <property type="match status" value="1"/>
</dbReference>
<evidence type="ECO:0000256" key="3">
    <source>
        <dbReference type="SAM" id="MobiDB-lite"/>
    </source>
</evidence>
<dbReference type="AlphaFoldDB" id="A0A812CXV1"/>
<keyword evidence="4" id="KW-0472">Membrane</keyword>
<gene>
    <name evidence="6" type="ORF">SPHA_43660</name>
</gene>
<organism evidence="6 7">
    <name type="scientific">Acanthosepion pharaonis</name>
    <name type="common">Pharaoh cuttlefish</name>
    <name type="synonym">Sepia pharaonis</name>
    <dbReference type="NCBI Taxonomy" id="158019"/>
    <lineage>
        <taxon>Eukaryota</taxon>
        <taxon>Metazoa</taxon>
        <taxon>Spiralia</taxon>
        <taxon>Lophotrochozoa</taxon>
        <taxon>Mollusca</taxon>
        <taxon>Cephalopoda</taxon>
        <taxon>Coleoidea</taxon>
        <taxon>Decapodiformes</taxon>
        <taxon>Sepiida</taxon>
        <taxon>Sepiina</taxon>
        <taxon>Sepiidae</taxon>
        <taxon>Acanthosepion</taxon>
    </lineage>
</organism>